<protein>
    <submittedName>
        <fullName evidence="1">Uncharacterized protein</fullName>
    </submittedName>
</protein>
<reference evidence="1" key="1">
    <citation type="submission" date="2018-05" db="EMBL/GenBank/DDBJ databases">
        <authorList>
            <person name="Lanie J.A."/>
            <person name="Ng W.-L."/>
            <person name="Kazmierczak K.M."/>
            <person name="Andrzejewski T.M."/>
            <person name="Davidsen T.M."/>
            <person name="Wayne K.J."/>
            <person name="Tettelin H."/>
            <person name="Glass J.I."/>
            <person name="Rusch D."/>
            <person name="Podicherti R."/>
            <person name="Tsui H.-C.T."/>
            <person name="Winkler M.E."/>
        </authorList>
    </citation>
    <scope>NUCLEOTIDE SEQUENCE</scope>
</reference>
<name>A0A382DLW1_9ZZZZ</name>
<sequence>MVDDILCGREYKARDRAFDVLKDRTSSRIVELKKDFNSNLFDNKNMKS</sequence>
<gene>
    <name evidence="1" type="ORF">METZ01_LOCUS192304</name>
</gene>
<dbReference type="AlphaFoldDB" id="A0A382DLW1"/>
<evidence type="ECO:0000313" key="1">
    <source>
        <dbReference type="EMBL" id="SVB39450.1"/>
    </source>
</evidence>
<dbReference type="EMBL" id="UINC01040078">
    <property type="protein sequence ID" value="SVB39450.1"/>
    <property type="molecule type" value="Genomic_DNA"/>
</dbReference>
<proteinExistence type="predicted"/>
<accession>A0A382DLW1</accession>
<organism evidence="1">
    <name type="scientific">marine metagenome</name>
    <dbReference type="NCBI Taxonomy" id="408172"/>
    <lineage>
        <taxon>unclassified sequences</taxon>
        <taxon>metagenomes</taxon>
        <taxon>ecological metagenomes</taxon>
    </lineage>
</organism>